<proteinExistence type="predicted"/>
<gene>
    <name evidence="3" type="ORF">SAMN02745221_00011</name>
</gene>
<dbReference type="GO" id="GO:0016020">
    <property type="term" value="C:membrane"/>
    <property type="evidence" value="ECO:0007669"/>
    <property type="project" value="InterPro"/>
</dbReference>
<evidence type="ECO:0000256" key="2">
    <source>
        <dbReference type="SAM" id="Phobius"/>
    </source>
</evidence>
<dbReference type="InterPro" id="IPR021522">
    <property type="entry name" value="MctB"/>
</dbReference>
<dbReference type="Proteomes" id="UP000242329">
    <property type="component" value="Unassembled WGS sequence"/>
</dbReference>
<organism evidence="3 4">
    <name type="scientific">Thermosyntropha lipolytica DSM 11003</name>
    <dbReference type="NCBI Taxonomy" id="1123382"/>
    <lineage>
        <taxon>Bacteria</taxon>
        <taxon>Bacillati</taxon>
        <taxon>Bacillota</taxon>
        <taxon>Clostridia</taxon>
        <taxon>Eubacteriales</taxon>
        <taxon>Syntrophomonadaceae</taxon>
        <taxon>Thermosyntropha</taxon>
    </lineage>
</organism>
<dbReference type="EMBL" id="FQWY01000002">
    <property type="protein sequence ID" value="SHG36776.1"/>
    <property type="molecule type" value="Genomic_DNA"/>
</dbReference>
<dbReference type="AlphaFoldDB" id="A0A1M5J837"/>
<dbReference type="RefSeq" id="WP_073088730.1">
    <property type="nucleotide sequence ID" value="NZ_FQWY01000002.1"/>
</dbReference>
<protein>
    <submittedName>
        <fullName evidence="3">Copper transport outer membrane protein, MctB</fullName>
    </submittedName>
</protein>
<keyword evidence="4" id="KW-1185">Reference proteome</keyword>
<keyword evidence="1" id="KW-0175">Coiled coil</keyword>
<sequence>MVDIRYHIATIIAVFLALGLGILIGSTIKGDGILVDQQQKIIDRLENEFKVLRERENVLLKQNENKNRIIENYENYSRTVMPFLVKDHLKDYKLAVVVTGTGDIPAGMINALNLAGAEVSSKTVVLANIKMGNAKIIKKVIDFYHLPADTSPDVLRQYIAESVAQAVVNKATPEEIKFLQENELVKFNGDYTKQVNGVILVGGCNSVENYLAPVFDQRLIEGLLAEGVKVLGVEVSDVEYSYMPDYQKNNISTVDNIDLSTGQIALVFALEGEAGHYGIKETAEKFMPSLPVDALGGEKR</sequence>
<evidence type="ECO:0000256" key="1">
    <source>
        <dbReference type="SAM" id="Coils"/>
    </source>
</evidence>
<dbReference type="STRING" id="1123382.SAMN02745221_00011"/>
<dbReference type="OrthoDB" id="2382049at2"/>
<keyword evidence="2" id="KW-0472">Membrane</keyword>
<evidence type="ECO:0000313" key="3">
    <source>
        <dbReference type="EMBL" id="SHG36776.1"/>
    </source>
</evidence>
<feature type="transmembrane region" description="Helical" evidence="2">
    <location>
        <begin position="6"/>
        <end position="24"/>
    </location>
</feature>
<dbReference type="GO" id="GO:0055070">
    <property type="term" value="P:copper ion homeostasis"/>
    <property type="evidence" value="ECO:0007669"/>
    <property type="project" value="InterPro"/>
</dbReference>
<accession>A0A1M5J837</accession>
<feature type="coiled-coil region" evidence="1">
    <location>
        <begin position="35"/>
        <end position="62"/>
    </location>
</feature>
<keyword evidence="2" id="KW-0812">Transmembrane</keyword>
<keyword evidence="2" id="KW-1133">Transmembrane helix</keyword>
<name>A0A1M5J837_9FIRM</name>
<dbReference type="Pfam" id="PF11382">
    <property type="entry name" value="MctB"/>
    <property type="match status" value="1"/>
</dbReference>
<reference evidence="4" key="1">
    <citation type="submission" date="2016-11" db="EMBL/GenBank/DDBJ databases">
        <authorList>
            <person name="Varghese N."/>
            <person name="Submissions S."/>
        </authorList>
    </citation>
    <scope>NUCLEOTIDE SEQUENCE [LARGE SCALE GENOMIC DNA]</scope>
    <source>
        <strain evidence="4">DSM 11003</strain>
    </source>
</reference>
<evidence type="ECO:0000313" key="4">
    <source>
        <dbReference type="Proteomes" id="UP000242329"/>
    </source>
</evidence>